<dbReference type="Pfam" id="PF00291">
    <property type="entry name" value="PALP"/>
    <property type="match status" value="1"/>
</dbReference>
<dbReference type="InterPro" id="IPR050214">
    <property type="entry name" value="Cys_Synth/Cystath_Beta-Synth"/>
</dbReference>
<dbReference type="InterPro" id="IPR001216">
    <property type="entry name" value="P-phosphate_BS"/>
</dbReference>
<dbReference type="GO" id="GO:0006535">
    <property type="term" value="P:cysteine biosynthetic process from serine"/>
    <property type="evidence" value="ECO:0007669"/>
    <property type="project" value="InterPro"/>
</dbReference>
<dbReference type="AlphaFoldDB" id="A0A9W7GCK8"/>
<dbReference type="CDD" id="cd01561">
    <property type="entry name" value="CBS_like"/>
    <property type="match status" value="1"/>
</dbReference>
<dbReference type="FunFam" id="3.40.50.1100:FF:000003">
    <property type="entry name" value="Cystathionine beta-synthase"/>
    <property type="match status" value="1"/>
</dbReference>
<name>A0A9W7GCK8_9STRA</name>
<keyword evidence="3" id="KW-0663">Pyridoxal phosphate</keyword>
<evidence type="ECO:0000256" key="1">
    <source>
        <dbReference type="ARBA" id="ARBA00001933"/>
    </source>
</evidence>
<evidence type="ECO:0000313" key="6">
    <source>
        <dbReference type="Proteomes" id="UP001165065"/>
    </source>
</evidence>
<sequence length="403" mass="42653">MNFETNESSFYFFYSTLFAIITLRGAKKFKATTTPTKTITLPDVIGSTPLLYLPRLSAMFGIRVFGKAEYFNPGGSVKDRAALFMIQSAVRSGELKPGGLVVEGTGGNTGVALSMICASLGYKCYLTMPTNVSLEKQLTMKAFGATIELCDTKFGVSDAGHYTQRAKAVAKERGGVHTDQFYNLANSTSHSSQTAPELVSQLCSLNISDYIFATGAGTGGTISGVAKHLGHLSEKPPVVLVDFEGSGMKAYLKTGQFTKAPGNTEAEGVGISRLTRNFASGFKHIDGSVSVSDIEVAKMCRYLAEEEGVWVGPSASGNVVGAVKAGLREKQERGEGGEEVTVVTILCDSGASYLSKMYNKEWREGVGLGDAGTLGRGDLDLELNGGFVPRGEDSLFEGHVGGG</sequence>
<evidence type="ECO:0000259" key="4">
    <source>
        <dbReference type="Pfam" id="PF00291"/>
    </source>
</evidence>
<comment type="similarity">
    <text evidence="2">Belongs to the cysteine synthase/cystathionine beta-synthase family.</text>
</comment>
<organism evidence="5 6">
    <name type="scientific">Triparma columacea</name>
    <dbReference type="NCBI Taxonomy" id="722753"/>
    <lineage>
        <taxon>Eukaryota</taxon>
        <taxon>Sar</taxon>
        <taxon>Stramenopiles</taxon>
        <taxon>Ochrophyta</taxon>
        <taxon>Bolidophyceae</taxon>
        <taxon>Parmales</taxon>
        <taxon>Triparmaceae</taxon>
        <taxon>Triparma</taxon>
    </lineage>
</organism>
<reference evidence="6" key="1">
    <citation type="journal article" date="2023" name="Commun. Biol.">
        <title>Genome analysis of Parmales, the sister group of diatoms, reveals the evolutionary specialization of diatoms from phago-mixotrophs to photoautotrophs.</title>
        <authorList>
            <person name="Ban H."/>
            <person name="Sato S."/>
            <person name="Yoshikawa S."/>
            <person name="Yamada K."/>
            <person name="Nakamura Y."/>
            <person name="Ichinomiya M."/>
            <person name="Sato N."/>
            <person name="Blanc-Mathieu R."/>
            <person name="Endo H."/>
            <person name="Kuwata A."/>
            <person name="Ogata H."/>
        </authorList>
    </citation>
    <scope>NUCLEOTIDE SEQUENCE [LARGE SCALE GENOMIC DNA]</scope>
</reference>
<dbReference type="Gene3D" id="3.40.50.1100">
    <property type="match status" value="2"/>
</dbReference>
<proteinExistence type="inferred from homology"/>
<evidence type="ECO:0000256" key="2">
    <source>
        <dbReference type="ARBA" id="ARBA00007103"/>
    </source>
</evidence>
<dbReference type="OrthoDB" id="10259545at2759"/>
<protein>
    <recommendedName>
        <fullName evidence="4">Tryptophan synthase beta chain-like PALP domain-containing protein</fullName>
    </recommendedName>
</protein>
<dbReference type="PROSITE" id="PS00901">
    <property type="entry name" value="CYS_SYNTHASE"/>
    <property type="match status" value="1"/>
</dbReference>
<dbReference type="PANTHER" id="PTHR10314">
    <property type="entry name" value="CYSTATHIONINE BETA-SYNTHASE"/>
    <property type="match status" value="1"/>
</dbReference>
<keyword evidence="6" id="KW-1185">Reference proteome</keyword>
<dbReference type="EMBL" id="BRYA01001450">
    <property type="protein sequence ID" value="GMI43173.1"/>
    <property type="molecule type" value="Genomic_DNA"/>
</dbReference>
<dbReference type="SUPFAM" id="SSF53686">
    <property type="entry name" value="Tryptophan synthase beta subunit-like PLP-dependent enzymes"/>
    <property type="match status" value="1"/>
</dbReference>
<dbReference type="InterPro" id="IPR036052">
    <property type="entry name" value="TrpB-like_PALP_sf"/>
</dbReference>
<evidence type="ECO:0000256" key="3">
    <source>
        <dbReference type="ARBA" id="ARBA00022898"/>
    </source>
</evidence>
<dbReference type="InterPro" id="IPR001926">
    <property type="entry name" value="TrpB-like_PALP"/>
</dbReference>
<feature type="domain" description="Tryptophan synthase beta chain-like PALP" evidence="4">
    <location>
        <begin position="43"/>
        <end position="348"/>
    </location>
</feature>
<evidence type="ECO:0000313" key="5">
    <source>
        <dbReference type="EMBL" id="GMI43173.1"/>
    </source>
</evidence>
<comment type="cofactor">
    <cofactor evidence="1">
        <name>pyridoxal 5'-phosphate</name>
        <dbReference type="ChEBI" id="CHEBI:597326"/>
    </cofactor>
</comment>
<gene>
    <name evidence="5" type="ORF">TrCOL_g9760</name>
</gene>
<dbReference type="Proteomes" id="UP001165065">
    <property type="component" value="Unassembled WGS sequence"/>
</dbReference>
<comment type="caution">
    <text evidence="5">The sequence shown here is derived from an EMBL/GenBank/DDBJ whole genome shotgun (WGS) entry which is preliminary data.</text>
</comment>
<accession>A0A9W7GCK8</accession>